<evidence type="ECO:0000313" key="2">
    <source>
        <dbReference type="Proteomes" id="UP000435802"/>
    </source>
</evidence>
<protein>
    <recommendedName>
        <fullName evidence="3">DUF4393 domain-containing protein</fullName>
    </recommendedName>
</protein>
<dbReference type="Proteomes" id="UP000435802">
    <property type="component" value="Unassembled WGS sequence"/>
</dbReference>
<dbReference type="EMBL" id="WUMK01000022">
    <property type="protein sequence ID" value="MXN49410.1"/>
    <property type="molecule type" value="Genomic_DNA"/>
</dbReference>
<accession>A0A6N8SR29</accession>
<name>A0A6N8SR29_9HYPH</name>
<sequence length="225" mass="24131">MTDDLDRVSTDLVKSLGRDELADLGGTIGDIALDSVITSGALDGVPVVGTLVNIARSGAAIRDLVFQRKVIAFLTSFANESDPTSRKEFVRKIEEQDDGQRFGETILLLLERMDDLSKPVIVGRLMAAAARGDMSLKEGLRLSRIVDRAFIEDLLLLPDLNDGKVQPDEGIADALFSAGLLSNDGSDGGTYLSVEEGGEPGGTIYSRNRHARLLIEFGLPSGKKT</sequence>
<dbReference type="RefSeq" id="WP_160862890.1">
    <property type="nucleotide sequence ID" value="NZ_WUMK01000022.1"/>
</dbReference>
<reference evidence="1 2" key="1">
    <citation type="submission" date="2019-12" db="EMBL/GenBank/DDBJ databases">
        <title>Shinella kummerowiae sp. nov., a symbiotic bacterium isolated from root nodules of the herbal legume Kummerowia stipulacea.</title>
        <authorList>
            <person name="Gao J."/>
        </authorList>
    </citation>
    <scope>NUCLEOTIDE SEQUENCE [LARGE SCALE GENOMIC DNA]</scope>
    <source>
        <strain evidence="1 2">CCBAU 25048</strain>
    </source>
</reference>
<organism evidence="1 2">
    <name type="scientific">Shinella kummerowiae</name>
    <dbReference type="NCBI Taxonomy" id="417745"/>
    <lineage>
        <taxon>Bacteria</taxon>
        <taxon>Pseudomonadati</taxon>
        <taxon>Pseudomonadota</taxon>
        <taxon>Alphaproteobacteria</taxon>
        <taxon>Hyphomicrobiales</taxon>
        <taxon>Rhizobiaceae</taxon>
        <taxon>Shinella</taxon>
    </lineage>
</organism>
<evidence type="ECO:0000313" key="1">
    <source>
        <dbReference type="EMBL" id="MXN49410.1"/>
    </source>
</evidence>
<dbReference type="AlphaFoldDB" id="A0A6N8SR29"/>
<gene>
    <name evidence="1" type="ORF">GR138_29895</name>
</gene>
<keyword evidence="2" id="KW-1185">Reference proteome</keyword>
<dbReference type="OrthoDB" id="8439693at2"/>
<evidence type="ECO:0008006" key="3">
    <source>
        <dbReference type="Google" id="ProtNLM"/>
    </source>
</evidence>
<comment type="caution">
    <text evidence="1">The sequence shown here is derived from an EMBL/GenBank/DDBJ whole genome shotgun (WGS) entry which is preliminary data.</text>
</comment>
<proteinExistence type="predicted"/>